<keyword evidence="7" id="KW-0479">Metal-binding</keyword>
<dbReference type="GO" id="GO:0003677">
    <property type="term" value="F:DNA binding"/>
    <property type="evidence" value="ECO:0007669"/>
    <property type="project" value="InterPro"/>
</dbReference>
<dbReference type="GO" id="GO:0008270">
    <property type="term" value="F:zinc ion binding"/>
    <property type="evidence" value="ECO:0007669"/>
    <property type="project" value="UniProtKB-KW"/>
</dbReference>
<dbReference type="Proteomes" id="UP001064489">
    <property type="component" value="Chromosome 2"/>
</dbReference>
<dbReference type="Pfam" id="PF00249">
    <property type="entry name" value="Myb_DNA-binding"/>
    <property type="match status" value="1"/>
</dbReference>
<dbReference type="InterPro" id="IPR036875">
    <property type="entry name" value="Znf_CCHC_sf"/>
</dbReference>
<dbReference type="InterPro" id="IPR025756">
    <property type="entry name" value="Myb_CC_LHEQLE"/>
</dbReference>
<dbReference type="PROSITE" id="PS51294">
    <property type="entry name" value="HTH_MYB"/>
    <property type="match status" value="1"/>
</dbReference>
<comment type="subcellular location">
    <subcellularLocation>
        <location evidence="1">Nucleus</location>
    </subcellularLocation>
</comment>
<dbReference type="AlphaFoldDB" id="A0AAD5NGY2"/>
<dbReference type="InterPro" id="IPR017930">
    <property type="entry name" value="Myb_dom"/>
</dbReference>
<evidence type="ECO:0000256" key="8">
    <source>
        <dbReference type="SAM" id="MobiDB-lite"/>
    </source>
</evidence>
<proteinExistence type="inferred from homology"/>
<comment type="caution">
    <text evidence="11">The sequence shown here is derived from an EMBL/GenBank/DDBJ whole genome shotgun (WGS) entry which is preliminary data.</text>
</comment>
<dbReference type="EMBL" id="JAJSOW010000106">
    <property type="protein sequence ID" value="KAI9159985.1"/>
    <property type="molecule type" value="Genomic_DNA"/>
</dbReference>
<keyword evidence="12" id="KW-1185">Reference proteome</keyword>
<dbReference type="NCBIfam" id="TIGR01557">
    <property type="entry name" value="myb_SHAQKYF"/>
    <property type="match status" value="1"/>
</dbReference>
<feature type="region of interest" description="Disordered" evidence="8">
    <location>
        <begin position="265"/>
        <end position="294"/>
    </location>
</feature>
<dbReference type="InterPro" id="IPR001878">
    <property type="entry name" value="Znf_CCHC"/>
</dbReference>
<evidence type="ECO:0000256" key="6">
    <source>
        <dbReference type="ARBA" id="ARBA00023242"/>
    </source>
</evidence>
<feature type="compositionally biased region" description="Basic and acidic residues" evidence="8">
    <location>
        <begin position="634"/>
        <end position="648"/>
    </location>
</feature>
<dbReference type="Gene3D" id="1.10.10.60">
    <property type="entry name" value="Homeodomain-like"/>
    <property type="match status" value="1"/>
</dbReference>
<dbReference type="InterPro" id="IPR046955">
    <property type="entry name" value="PHR1-like"/>
</dbReference>
<keyword evidence="7" id="KW-0862">Zinc</keyword>
<dbReference type="Pfam" id="PF14379">
    <property type="entry name" value="Myb_CC_LHEQLE"/>
    <property type="match status" value="1"/>
</dbReference>
<evidence type="ECO:0000256" key="4">
    <source>
        <dbReference type="ARBA" id="ARBA00023054"/>
    </source>
</evidence>
<feature type="region of interest" description="Disordered" evidence="8">
    <location>
        <begin position="721"/>
        <end position="744"/>
    </location>
</feature>
<keyword evidence="7" id="KW-0863">Zinc-finger</keyword>
<dbReference type="SUPFAM" id="SSF57756">
    <property type="entry name" value="Retrovirus zinc finger-like domains"/>
    <property type="match status" value="1"/>
</dbReference>
<dbReference type="InterPro" id="IPR001005">
    <property type="entry name" value="SANT/Myb"/>
</dbReference>
<feature type="region of interest" description="Disordered" evidence="8">
    <location>
        <begin position="60"/>
        <end position="94"/>
    </location>
</feature>
<dbReference type="SMART" id="SM00343">
    <property type="entry name" value="ZnF_C2HC"/>
    <property type="match status" value="1"/>
</dbReference>
<reference evidence="11" key="2">
    <citation type="submission" date="2023-02" db="EMBL/GenBank/DDBJ databases">
        <authorList>
            <person name="Swenson N.G."/>
            <person name="Wegrzyn J.L."/>
            <person name="Mcevoy S.L."/>
        </authorList>
    </citation>
    <scope>NUCLEOTIDE SEQUENCE</scope>
    <source>
        <strain evidence="11">91603</strain>
        <tissue evidence="11">Leaf</tissue>
    </source>
</reference>
<feature type="domain" description="HTH myb-type" evidence="10">
    <location>
        <begin position="449"/>
        <end position="509"/>
    </location>
</feature>
<keyword evidence="4" id="KW-0175">Coiled coil</keyword>
<evidence type="ECO:0000256" key="7">
    <source>
        <dbReference type="PROSITE-ProRule" id="PRU00047"/>
    </source>
</evidence>
<evidence type="ECO:0000256" key="5">
    <source>
        <dbReference type="ARBA" id="ARBA00023163"/>
    </source>
</evidence>
<evidence type="ECO:0000256" key="3">
    <source>
        <dbReference type="ARBA" id="ARBA00023015"/>
    </source>
</evidence>
<protein>
    <submittedName>
        <fullName evidence="11">Uncharacterized protein</fullName>
    </submittedName>
</protein>
<evidence type="ECO:0000313" key="11">
    <source>
        <dbReference type="EMBL" id="KAI9159985.1"/>
    </source>
</evidence>
<feature type="compositionally biased region" description="Basic and acidic residues" evidence="8">
    <location>
        <begin position="63"/>
        <end position="76"/>
    </location>
</feature>
<feature type="domain" description="CCHC-type" evidence="9">
    <location>
        <begin position="301"/>
        <end position="316"/>
    </location>
</feature>
<dbReference type="InterPro" id="IPR009057">
    <property type="entry name" value="Homeodomain-like_sf"/>
</dbReference>
<evidence type="ECO:0000259" key="9">
    <source>
        <dbReference type="PROSITE" id="PS50158"/>
    </source>
</evidence>
<dbReference type="SUPFAM" id="SSF46689">
    <property type="entry name" value="Homeodomain-like"/>
    <property type="match status" value="1"/>
</dbReference>
<dbReference type="PANTHER" id="PTHR31499:SF83">
    <property type="entry name" value="MYB FAMILY TRANSCRIPTION FACTOR PHL7-LIKE ISOFORM X2"/>
    <property type="match status" value="1"/>
</dbReference>
<comment type="similarity">
    <text evidence="2">Belongs to the MYB-CC family.</text>
</comment>
<organism evidence="11 12">
    <name type="scientific">Acer negundo</name>
    <name type="common">Box elder</name>
    <dbReference type="NCBI Taxonomy" id="4023"/>
    <lineage>
        <taxon>Eukaryota</taxon>
        <taxon>Viridiplantae</taxon>
        <taxon>Streptophyta</taxon>
        <taxon>Embryophyta</taxon>
        <taxon>Tracheophyta</taxon>
        <taxon>Spermatophyta</taxon>
        <taxon>Magnoliopsida</taxon>
        <taxon>eudicotyledons</taxon>
        <taxon>Gunneridae</taxon>
        <taxon>Pentapetalae</taxon>
        <taxon>rosids</taxon>
        <taxon>malvids</taxon>
        <taxon>Sapindales</taxon>
        <taxon>Sapindaceae</taxon>
        <taxon>Hippocastanoideae</taxon>
        <taxon>Acereae</taxon>
        <taxon>Acer</taxon>
    </lineage>
</organism>
<dbReference type="PANTHER" id="PTHR31499">
    <property type="entry name" value="MYB FAMILY TRANSCRIPTION FACTOR PHL11"/>
    <property type="match status" value="1"/>
</dbReference>
<feature type="region of interest" description="Disordered" evidence="8">
    <location>
        <begin position="599"/>
        <end position="687"/>
    </location>
</feature>
<dbReference type="GO" id="GO:0005634">
    <property type="term" value="C:nucleus"/>
    <property type="evidence" value="ECO:0007669"/>
    <property type="project" value="UniProtKB-SubCell"/>
</dbReference>
<feature type="compositionally biased region" description="Polar residues" evidence="8">
    <location>
        <begin position="265"/>
        <end position="285"/>
    </location>
</feature>
<sequence>MAHDDIGSNRSTDDDQRIRAIATGVVTAAINDIRPLLDGIPLLQAQLEEVLQRLEALSPNGNRVDDQRRGGADEITRGPTSLTRNPEYIPQYQNTQSLPVISSTNSQFIESEDRAPRRTQGDRDYKLNVEMSTFKGTQNVDEFFSWIDEVETGFGVMDCSEDRKLKVVANKLKGSAAAYWKYLKNKRVLDEKPPIATWEKMKSKFMDNENMQIARFRGGLKRDIQDQMKMLNTFTLGQAFDLARKAEEPIRAPSVRTRFTNQQYQAGPSRVTPTTEPTNEIVTSENRTRRGPYVKPTPSLCYRCHQPGHRSNQCPQRPAVNFVEGDYEEEGNDDHDTKVVDGIKEGKEDDFVGMVMRQPCEIHAKKLTTSTQHSLKENLKAEKGGNEKFNCIVQRVFLTPKKGPEISTRHQVFRTNAIINGVIAKQLDCGSSQMDPINGGNSLNNNPSLASKQRLRWTHELHERFVDAVAQLGGPDRATPKGVLRVMGVQGLTIYHVKSHLQKYRLAKYLPDSSSDVTFSLMQGKKADKKESGEILSNLDGSSGMQITEALKLQMEVQKRLHEQLEVQRQLQLRIEAQGKYLKKIIEEQQRLSGVLEVPGSVSAPVSGDNCPESDKKTDPATPAPTSESPIQDKAAKERAPAKSHSIDESFSSQHEPSTPDSGCNVGSPSESPNGERSMKKQRVGTGTAYAKSEMVLTHPILESSISSSYQHPHSVFMTREQFDPSSGISIGNEDRIEVSGNDM</sequence>
<evidence type="ECO:0000259" key="10">
    <source>
        <dbReference type="PROSITE" id="PS51294"/>
    </source>
</evidence>
<evidence type="ECO:0000256" key="2">
    <source>
        <dbReference type="ARBA" id="ARBA00006783"/>
    </source>
</evidence>
<feature type="compositionally biased region" description="Polar residues" evidence="8">
    <location>
        <begin position="649"/>
        <end position="675"/>
    </location>
</feature>
<keyword evidence="6" id="KW-0539">Nucleus</keyword>
<reference evidence="11" key="1">
    <citation type="journal article" date="2022" name="Plant J.">
        <title>Strategies of tolerance reflected in two North American maple genomes.</title>
        <authorList>
            <person name="McEvoy S.L."/>
            <person name="Sezen U.U."/>
            <person name="Trouern-Trend A."/>
            <person name="McMahon S.M."/>
            <person name="Schaberg P.G."/>
            <person name="Yang J."/>
            <person name="Wegrzyn J.L."/>
            <person name="Swenson N.G."/>
        </authorList>
    </citation>
    <scope>NUCLEOTIDE SEQUENCE</scope>
    <source>
        <strain evidence="11">91603</strain>
    </source>
</reference>
<gene>
    <name evidence="11" type="ORF">LWI28_004000</name>
</gene>
<evidence type="ECO:0000313" key="12">
    <source>
        <dbReference type="Proteomes" id="UP001064489"/>
    </source>
</evidence>
<keyword evidence="3" id="KW-0805">Transcription regulation</keyword>
<name>A0AAD5NGY2_ACENE</name>
<dbReference type="Pfam" id="PF00098">
    <property type="entry name" value="zf-CCHC"/>
    <property type="match status" value="1"/>
</dbReference>
<evidence type="ECO:0000256" key="1">
    <source>
        <dbReference type="ARBA" id="ARBA00004123"/>
    </source>
</evidence>
<dbReference type="PROSITE" id="PS50158">
    <property type="entry name" value="ZF_CCHC"/>
    <property type="match status" value="1"/>
</dbReference>
<dbReference type="InterPro" id="IPR006447">
    <property type="entry name" value="Myb_dom_plants"/>
</dbReference>
<dbReference type="FunFam" id="1.10.10.60:FF:000002">
    <property type="entry name" value="Myb family transcription factor"/>
    <property type="match status" value="1"/>
</dbReference>
<dbReference type="GO" id="GO:0003700">
    <property type="term" value="F:DNA-binding transcription factor activity"/>
    <property type="evidence" value="ECO:0007669"/>
    <property type="project" value="InterPro"/>
</dbReference>
<dbReference type="Gene3D" id="4.10.60.10">
    <property type="entry name" value="Zinc finger, CCHC-type"/>
    <property type="match status" value="1"/>
</dbReference>
<keyword evidence="5" id="KW-0804">Transcription</keyword>
<accession>A0AAD5NGY2</accession>